<dbReference type="GeneID" id="31003502"/>
<dbReference type="OrthoDB" id="4315400at2759"/>
<feature type="region of interest" description="Disordered" evidence="1">
    <location>
        <begin position="325"/>
        <end position="444"/>
    </location>
</feature>
<dbReference type="RefSeq" id="XP_020121447.1">
    <property type="nucleotide sequence ID" value="XM_020266081.1"/>
</dbReference>
<protein>
    <submittedName>
        <fullName evidence="2">Uncharacterized protein</fullName>
    </submittedName>
</protein>
<feature type="compositionally biased region" description="Polar residues" evidence="1">
    <location>
        <begin position="578"/>
        <end position="589"/>
    </location>
</feature>
<comment type="caution">
    <text evidence="2">The sequence shown here is derived from an EMBL/GenBank/DDBJ whole genome shotgun (WGS) entry which is preliminary data.</text>
</comment>
<feature type="compositionally biased region" description="Polar residues" evidence="1">
    <location>
        <begin position="224"/>
        <end position="233"/>
    </location>
</feature>
<feature type="compositionally biased region" description="Basic and acidic residues" evidence="1">
    <location>
        <begin position="325"/>
        <end position="348"/>
    </location>
</feature>
<feature type="compositionally biased region" description="Polar residues" evidence="1">
    <location>
        <begin position="431"/>
        <end position="444"/>
    </location>
</feature>
<dbReference type="EMBL" id="LFMY01000004">
    <property type="protein sequence ID" value="OKL61326.1"/>
    <property type="molecule type" value="Genomic_DNA"/>
</dbReference>
<accession>A0A225B260</accession>
<feature type="compositionally biased region" description="Polar residues" evidence="1">
    <location>
        <begin position="356"/>
        <end position="366"/>
    </location>
</feature>
<feature type="compositionally biased region" description="Basic and acidic residues" evidence="1">
    <location>
        <begin position="287"/>
        <end position="304"/>
    </location>
</feature>
<feature type="compositionally biased region" description="Low complexity" evidence="1">
    <location>
        <begin position="138"/>
        <end position="151"/>
    </location>
</feature>
<organism evidence="2 3">
    <name type="scientific">Talaromyces atroroseus</name>
    <dbReference type="NCBI Taxonomy" id="1441469"/>
    <lineage>
        <taxon>Eukaryota</taxon>
        <taxon>Fungi</taxon>
        <taxon>Dikarya</taxon>
        <taxon>Ascomycota</taxon>
        <taxon>Pezizomycotina</taxon>
        <taxon>Eurotiomycetes</taxon>
        <taxon>Eurotiomycetidae</taxon>
        <taxon>Eurotiales</taxon>
        <taxon>Trichocomaceae</taxon>
        <taxon>Talaromyces</taxon>
        <taxon>Talaromyces sect. Trachyspermi</taxon>
    </lineage>
</organism>
<feature type="compositionally biased region" description="Acidic residues" evidence="1">
    <location>
        <begin position="394"/>
        <end position="407"/>
    </location>
</feature>
<feature type="region of interest" description="Disordered" evidence="1">
    <location>
        <begin position="191"/>
        <end position="304"/>
    </location>
</feature>
<feature type="region of interest" description="Disordered" evidence="1">
    <location>
        <begin position="534"/>
        <end position="556"/>
    </location>
</feature>
<keyword evidence="3" id="KW-1185">Reference proteome</keyword>
<dbReference type="Proteomes" id="UP000214365">
    <property type="component" value="Unassembled WGS sequence"/>
</dbReference>
<evidence type="ECO:0000313" key="2">
    <source>
        <dbReference type="EMBL" id="OKL61326.1"/>
    </source>
</evidence>
<proteinExistence type="predicted"/>
<sequence length="622" mass="69209">MAQAQVMSGLSIEPVSPTGQLSLHDYRKFLSQEDDIKLPPPPPRKLKRKPAAVNLFQAQCHDYAFNLQSPVSSAPSSPPPLSFSQSVISLPGDISTPISPTSTTRLFTQPVSSSQSLVTRQIDPFSSRLKKQRELFQSHSRSSSHFTSPSTAVGSSQKISHNGTEFEILNPKVSLSHFLSISQCRLSAYSEDTMDRERDSPDISPSHSLASSPIPDDMVRPISASESAVLSNFSPPPQSPGLPQDQVSFAALPPLEESPPISVHHRSPKVPAKTLRQKVSRLFGRGDSNRYEIDHQDRYHEREGDLYGTASHYWQEEPFTPVHKLEHEGASYEEIQSHTQKELDDTKALRRRTHGPHSSNRHQTMQDVLRQLETENNGLTFEDIMQYISSGRDNEEESSSKEEEEEGVERPWQPDTWHELPRVLVPRNRPSDSNLSTNAPSTRASIRPYVERAAAFMAGGGDNSSVSSSDSTVARDEEDDKEEDVDDGSAGIESEFVYEIAVGPSFLPSFLPHHHVYHVIISDMHSLLLAHHPSSPNHLSPRSSTVLQPSRPRHTPNLDLTVVRRCISHFLQTSKYQLESRDSCTSSGPSPCELPKRSPQDGLSATPGGDYRHSQETTEEIR</sequence>
<feature type="compositionally biased region" description="Acidic residues" evidence="1">
    <location>
        <begin position="476"/>
        <end position="487"/>
    </location>
</feature>
<reference evidence="2 3" key="1">
    <citation type="submission" date="2015-06" db="EMBL/GenBank/DDBJ databases">
        <title>Talaromyces atroroseus IBT 11181 draft genome.</title>
        <authorList>
            <person name="Rasmussen K.B."/>
            <person name="Rasmussen S."/>
            <person name="Petersen B."/>
            <person name="Sicheritz-Ponten T."/>
            <person name="Mortensen U.H."/>
            <person name="Thrane U."/>
        </authorList>
    </citation>
    <scope>NUCLEOTIDE SEQUENCE [LARGE SCALE GENOMIC DNA]</scope>
    <source>
        <strain evidence="2 3">IBT 11181</strain>
    </source>
</reference>
<gene>
    <name evidence="2" type="ORF">UA08_03747</name>
</gene>
<evidence type="ECO:0000256" key="1">
    <source>
        <dbReference type="SAM" id="MobiDB-lite"/>
    </source>
</evidence>
<feature type="compositionally biased region" description="Polar residues" evidence="1">
    <location>
        <begin position="534"/>
        <end position="548"/>
    </location>
</feature>
<feature type="region of interest" description="Disordered" evidence="1">
    <location>
        <begin position="578"/>
        <end position="622"/>
    </location>
</feature>
<evidence type="ECO:0000313" key="3">
    <source>
        <dbReference type="Proteomes" id="UP000214365"/>
    </source>
</evidence>
<feature type="compositionally biased region" description="Basic and acidic residues" evidence="1">
    <location>
        <begin position="610"/>
        <end position="622"/>
    </location>
</feature>
<feature type="region of interest" description="Disordered" evidence="1">
    <location>
        <begin position="138"/>
        <end position="158"/>
    </location>
</feature>
<feature type="region of interest" description="Disordered" evidence="1">
    <location>
        <begin position="457"/>
        <end position="490"/>
    </location>
</feature>
<name>A0A225B260_TALAT</name>
<dbReference type="AlphaFoldDB" id="A0A225B260"/>